<keyword evidence="1" id="KW-0489">Methyltransferase</keyword>
<evidence type="ECO:0000313" key="1">
    <source>
        <dbReference type="EMBL" id="MFB6489999.1"/>
    </source>
</evidence>
<evidence type="ECO:0000313" key="2">
    <source>
        <dbReference type="Proteomes" id="UP000033636"/>
    </source>
</evidence>
<keyword evidence="1" id="KW-0808">Transferase</keyword>
<reference evidence="1" key="1">
    <citation type="submission" date="2024-07" db="EMBL/GenBank/DDBJ databases">
        <title>Metagenome and Metagenome-Assembled Genomes of Archaea from a hot spring from the geothermal field of Los Azufres, Mexico.</title>
        <authorList>
            <person name="Marin-Paredes R."/>
            <person name="Martinez-Romero E."/>
            <person name="Servin-Garciduenas L.E."/>
        </authorList>
    </citation>
    <scope>NUCLEOTIDE SEQUENCE</scope>
</reference>
<proteinExistence type="predicted"/>
<sequence length="225" mass="25377">MAGLGDRWRGVYPAYHKIVGVYERMNAAMTFGNADRWRRQAASLLDSNVERVLDAGCGPGNMERHLRGHIVGLDYSLEMLRANPYEDKVQGVFELMPFRDDAFDAAVLGYSLHAARDLEAALAELVRVAREVVAVSMGKPDNRAAEALARFYVAYIVPLMARLLAPALVQEYKALKTIFDSALRNNELRKLLERWLELKYFGTRGLGTIYIFAGIRRATPRRRTA</sequence>
<comment type="caution">
    <text evidence="1">The sequence shown here is derived from an EMBL/GenBank/DDBJ whole genome shotgun (WGS) entry which is preliminary data.</text>
</comment>
<name>A0ACC6UYV8_9CREN</name>
<accession>A0ACC6UYV8</accession>
<dbReference type="EMBL" id="JZWT02000004">
    <property type="protein sequence ID" value="MFB6489999.1"/>
    <property type="molecule type" value="Genomic_DNA"/>
</dbReference>
<gene>
    <name evidence="1" type="ORF">TU35_001925</name>
</gene>
<dbReference type="Proteomes" id="UP000033636">
    <property type="component" value="Unassembled WGS sequence"/>
</dbReference>
<dbReference type="EC" id="2.1.1.-" evidence="1"/>
<protein>
    <submittedName>
        <fullName evidence="1">Class I SAM-dependent methyltransferase</fullName>
        <ecNumber evidence="1">2.1.1.-</ecNumber>
    </submittedName>
</protein>
<organism evidence="1 2">
    <name type="scientific">Thermoproteus sp. AZ2</name>
    <dbReference type="NCBI Taxonomy" id="1609232"/>
    <lineage>
        <taxon>Archaea</taxon>
        <taxon>Thermoproteota</taxon>
        <taxon>Thermoprotei</taxon>
        <taxon>Thermoproteales</taxon>
        <taxon>Thermoproteaceae</taxon>
        <taxon>Thermoproteus</taxon>
    </lineage>
</organism>